<dbReference type="RefSeq" id="WP_272233827.1">
    <property type="nucleotide sequence ID" value="NZ_JAGSOW010000002.1"/>
</dbReference>
<gene>
    <name evidence="2" type="ORF">KDL27_06640</name>
</gene>
<dbReference type="AlphaFoldDB" id="A0AB35JMQ8"/>
<reference evidence="2" key="1">
    <citation type="submission" date="2021-04" db="EMBL/GenBank/DDBJ databases">
        <title>Genome Sequence and Comparative Genome Analysis of Pseudomonas syringae pv. syringae strains EC33 and LMG5496 isolated from Citrus plants from Tunisia and Greece.</title>
        <authorList>
            <person name="Abdellatif E."/>
            <person name="Baeyen S."/>
        </authorList>
    </citation>
    <scope>NUCLEOTIDE SEQUENCE</scope>
    <source>
        <strain evidence="2">LMG 5496</strain>
    </source>
</reference>
<feature type="transmembrane region" description="Helical" evidence="1">
    <location>
        <begin position="54"/>
        <end position="76"/>
    </location>
</feature>
<name>A0AB35JMQ8_PSESY</name>
<evidence type="ECO:0000313" key="2">
    <source>
        <dbReference type="EMBL" id="MDC3735456.1"/>
    </source>
</evidence>
<proteinExistence type="predicted"/>
<keyword evidence="1" id="KW-0812">Transmembrane</keyword>
<feature type="transmembrane region" description="Helical" evidence="1">
    <location>
        <begin position="7"/>
        <end position="28"/>
    </location>
</feature>
<evidence type="ECO:0000313" key="3">
    <source>
        <dbReference type="Proteomes" id="UP001220207"/>
    </source>
</evidence>
<evidence type="ECO:0000256" key="1">
    <source>
        <dbReference type="SAM" id="Phobius"/>
    </source>
</evidence>
<dbReference type="Pfam" id="PF16872">
    <property type="entry name" value="putAbiC"/>
    <property type="match status" value="1"/>
</dbReference>
<sequence length="275" mass="30827">MKKRDYTGVLIAFVLLGVPALYCVYFVFLYRGFSDLPGQSDVLIGVRAGTFGDAFGTLNALFSGLAFAGVMMTLLLQRKDLSESQEQISKQQVESQFYSLLNLQQQVVHGFDIQRRRPTGTIIISGRDCFNEWFASMRSSSLSSRFQSLSSPERAMAGYEEMMGSHQGDLGLYFRSLYSIFKYIENSNHVDKKHLALIVRSFLSDYELVLIFYNCLSKRGEKFLRFATMYALFDNLDVQLLLDLEHVFLVPASAFGGNVNALKAVAVGDALSPTS</sequence>
<dbReference type="InterPro" id="IPR031709">
    <property type="entry name" value="PutAbiC"/>
</dbReference>
<dbReference type="Proteomes" id="UP001220207">
    <property type="component" value="Unassembled WGS sequence"/>
</dbReference>
<organism evidence="2 3">
    <name type="scientific">Pseudomonas syringae pv. syringae</name>
    <dbReference type="NCBI Taxonomy" id="321"/>
    <lineage>
        <taxon>Bacteria</taxon>
        <taxon>Pseudomonadati</taxon>
        <taxon>Pseudomonadota</taxon>
        <taxon>Gammaproteobacteria</taxon>
        <taxon>Pseudomonadales</taxon>
        <taxon>Pseudomonadaceae</taxon>
        <taxon>Pseudomonas</taxon>
        <taxon>Pseudomonas syringae</taxon>
    </lineage>
</organism>
<comment type="caution">
    <text evidence="2">The sequence shown here is derived from an EMBL/GenBank/DDBJ whole genome shotgun (WGS) entry which is preliminary data.</text>
</comment>
<dbReference type="EMBL" id="JAGSOW010000002">
    <property type="protein sequence ID" value="MDC3735456.1"/>
    <property type="molecule type" value="Genomic_DNA"/>
</dbReference>
<keyword evidence="1" id="KW-1133">Transmembrane helix</keyword>
<accession>A0AB35JMQ8</accession>
<keyword evidence="1" id="KW-0472">Membrane</keyword>
<protein>
    <submittedName>
        <fullName evidence="2">Phage abortive infection protein</fullName>
    </submittedName>
</protein>